<feature type="region of interest" description="Disordered" evidence="1">
    <location>
        <begin position="140"/>
        <end position="170"/>
    </location>
</feature>
<dbReference type="OrthoDB" id="6781399at2759"/>
<proteinExistence type="predicted"/>
<gene>
    <name evidence="2" type="ORF">CALMAC_LOCUS1062</name>
</gene>
<organism evidence="2 3">
    <name type="scientific">Callosobruchus maculatus</name>
    <name type="common">Southern cowpea weevil</name>
    <name type="synonym">Pulse bruchid</name>
    <dbReference type="NCBI Taxonomy" id="64391"/>
    <lineage>
        <taxon>Eukaryota</taxon>
        <taxon>Metazoa</taxon>
        <taxon>Ecdysozoa</taxon>
        <taxon>Arthropoda</taxon>
        <taxon>Hexapoda</taxon>
        <taxon>Insecta</taxon>
        <taxon>Pterygota</taxon>
        <taxon>Neoptera</taxon>
        <taxon>Endopterygota</taxon>
        <taxon>Coleoptera</taxon>
        <taxon>Polyphaga</taxon>
        <taxon>Cucujiformia</taxon>
        <taxon>Chrysomeloidea</taxon>
        <taxon>Chrysomelidae</taxon>
        <taxon>Bruchinae</taxon>
        <taxon>Bruchini</taxon>
        <taxon>Callosobruchus</taxon>
    </lineage>
</organism>
<protein>
    <recommendedName>
        <fullName evidence="4">Histidine-rich glycoprotein-like</fullName>
    </recommendedName>
</protein>
<feature type="region of interest" description="Disordered" evidence="1">
    <location>
        <begin position="1"/>
        <end position="106"/>
    </location>
</feature>
<dbReference type="EMBL" id="CAACVG010001215">
    <property type="protein sequence ID" value="VEN35053.1"/>
    <property type="molecule type" value="Genomic_DNA"/>
</dbReference>
<feature type="compositionally biased region" description="Basic and acidic residues" evidence="1">
    <location>
        <begin position="29"/>
        <end position="40"/>
    </location>
</feature>
<feature type="compositionally biased region" description="Basic and acidic residues" evidence="1">
    <location>
        <begin position="140"/>
        <end position="164"/>
    </location>
</feature>
<name>A0A653BHU3_CALMS</name>
<feature type="non-terminal residue" evidence="2">
    <location>
        <position position="200"/>
    </location>
</feature>
<feature type="compositionally biased region" description="Basic residues" evidence="1">
    <location>
        <begin position="41"/>
        <end position="65"/>
    </location>
</feature>
<evidence type="ECO:0000256" key="1">
    <source>
        <dbReference type="SAM" id="MobiDB-lite"/>
    </source>
</evidence>
<evidence type="ECO:0008006" key="4">
    <source>
        <dbReference type="Google" id="ProtNLM"/>
    </source>
</evidence>
<feature type="compositionally biased region" description="Basic and acidic residues" evidence="1">
    <location>
        <begin position="85"/>
        <end position="103"/>
    </location>
</feature>
<reference evidence="2 3" key="1">
    <citation type="submission" date="2019-01" db="EMBL/GenBank/DDBJ databases">
        <authorList>
            <person name="Sayadi A."/>
        </authorList>
    </citation>
    <scope>NUCLEOTIDE SEQUENCE [LARGE SCALE GENOMIC DNA]</scope>
</reference>
<evidence type="ECO:0000313" key="2">
    <source>
        <dbReference type="EMBL" id="VEN35053.1"/>
    </source>
</evidence>
<sequence>MAQFVTHIQPTLIESSQHHTPHHHHKDHHGKEHYSKDHHGKDHHGKDHHGKEHHHGTSKSHKGDHHSHEHHPGPRDFPFLPPTPAEHHRHEQDYHHDYKRDSSGHYVDSHGVPHAFEMHFIDSQGIRRDYHGDAIEKGHHEMEKSDKEKSKRKDQKSPFKEELGGRPTPPQFIDVHPVHLENKLHVSTLTHSLHHLANVF</sequence>
<feature type="compositionally biased region" description="Basic residues" evidence="1">
    <location>
        <begin position="19"/>
        <end position="28"/>
    </location>
</feature>
<feature type="compositionally biased region" description="Polar residues" evidence="1">
    <location>
        <begin position="1"/>
        <end position="15"/>
    </location>
</feature>
<dbReference type="AlphaFoldDB" id="A0A653BHU3"/>
<accession>A0A653BHU3</accession>
<dbReference type="Proteomes" id="UP000410492">
    <property type="component" value="Unassembled WGS sequence"/>
</dbReference>
<evidence type="ECO:0000313" key="3">
    <source>
        <dbReference type="Proteomes" id="UP000410492"/>
    </source>
</evidence>
<keyword evidence="3" id="KW-1185">Reference proteome</keyword>